<keyword evidence="1" id="KW-0472">Membrane</keyword>
<feature type="transmembrane region" description="Helical" evidence="1">
    <location>
        <begin position="311"/>
        <end position="329"/>
    </location>
</feature>
<dbReference type="RefSeq" id="WP_284371043.1">
    <property type="nucleotide sequence ID" value="NZ_BSNJ01000003.1"/>
</dbReference>
<dbReference type="PANTHER" id="PTHR36840:SF1">
    <property type="entry name" value="BLL5714 PROTEIN"/>
    <property type="match status" value="1"/>
</dbReference>
<feature type="transmembrane region" description="Helical" evidence="1">
    <location>
        <begin position="146"/>
        <end position="164"/>
    </location>
</feature>
<feature type="transmembrane region" description="Helical" evidence="1">
    <location>
        <begin position="170"/>
        <end position="187"/>
    </location>
</feature>
<name>A0ABQ5V0A3_9PROT</name>
<feature type="transmembrane region" description="Helical" evidence="1">
    <location>
        <begin position="84"/>
        <end position="104"/>
    </location>
</feature>
<feature type="transmembrane region" description="Helical" evidence="1">
    <location>
        <begin position="54"/>
        <end position="72"/>
    </location>
</feature>
<organism evidence="2 3">
    <name type="scientific">Algimonas porphyrae</name>
    <dbReference type="NCBI Taxonomy" id="1128113"/>
    <lineage>
        <taxon>Bacteria</taxon>
        <taxon>Pseudomonadati</taxon>
        <taxon>Pseudomonadota</taxon>
        <taxon>Alphaproteobacteria</taxon>
        <taxon>Maricaulales</taxon>
        <taxon>Robiginitomaculaceae</taxon>
        <taxon>Algimonas</taxon>
    </lineage>
</organism>
<evidence type="ECO:0000313" key="3">
    <source>
        <dbReference type="Proteomes" id="UP001161390"/>
    </source>
</evidence>
<dbReference type="Proteomes" id="UP001161390">
    <property type="component" value="Unassembled WGS sequence"/>
</dbReference>
<feature type="transmembrane region" description="Helical" evidence="1">
    <location>
        <begin position="208"/>
        <end position="227"/>
    </location>
</feature>
<reference evidence="2" key="1">
    <citation type="journal article" date="2014" name="Int. J. Syst. Evol. Microbiol.">
        <title>Complete genome of a new Firmicutes species belonging to the dominant human colonic microbiota ('Ruminococcus bicirculans') reveals two chromosomes and a selective capacity to utilize plant glucans.</title>
        <authorList>
            <consortium name="NISC Comparative Sequencing Program"/>
            <person name="Wegmann U."/>
            <person name="Louis P."/>
            <person name="Goesmann A."/>
            <person name="Henrissat B."/>
            <person name="Duncan S.H."/>
            <person name="Flint H.J."/>
        </authorList>
    </citation>
    <scope>NUCLEOTIDE SEQUENCE</scope>
    <source>
        <strain evidence="2">NBRC 108216</strain>
    </source>
</reference>
<feature type="transmembrane region" description="Helical" evidence="1">
    <location>
        <begin position="21"/>
        <end position="42"/>
    </location>
</feature>
<dbReference type="Pfam" id="PF06772">
    <property type="entry name" value="LtrA"/>
    <property type="match status" value="1"/>
</dbReference>
<feature type="transmembrane region" description="Helical" evidence="1">
    <location>
        <begin position="116"/>
        <end position="134"/>
    </location>
</feature>
<reference evidence="2" key="2">
    <citation type="submission" date="2023-01" db="EMBL/GenBank/DDBJ databases">
        <title>Draft genome sequence of Algimonas porphyrae strain NBRC 108216.</title>
        <authorList>
            <person name="Sun Q."/>
            <person name="Mori K."/>
        </authorList>
    </citation>
    <scope>NUCLEOTIDE SEQUENCE</scope>
    <source>
        <strain evidence="2">NBRC 108216</strain>
    </source>
</reference>
<dbReference type="InterPro" id="IPR010640">
    <property type="entry name" value="Low_temperature_requirement_A"/>
</dbReference>
<dbReference type="EMBL" id="BSNJ01000003">
    <property type="protein sequence ID" value="GLQ20440.1"/>
    <property type="molecule type" value="Genomic_DNA"/>
</dbReference>
<dbReference type="PANTHER" id="PTHR36840">
    <property type="entry name" value="BLL5714 PROTEIN"/>
    <property type="match status" value="1"/>
</dbReference>
<feature type="transmembrane region" description="Helical" evidence="1">
    <location>
        <begin position="279"/>
        <end position="299"/>
    </location>
</feature>
<protein>
    <recommendedName>
        <fullName evidence="4">Low temperature requirement protein A</fullName>
    </recommendedName>
</protein>
<keyword evidence="1" id="KW-1133">Transmembrane helix</keyword>
<keyword evidence="3" id="KW-1185">Reference proteome</keyword>
<gene>
    <name evidence="2" type="ORF">GCM10007854_13950</name>
</gene>
<feature type="transmembrane region" description="Helical" evidence="1">
    <location>
        <begin position="341"/>
        <end position="363"/>
    </location>
</feature>
<sequence length="390" mass="42783">MKAYIRPMLARDPDEGHRAATPLELLFDLASVVAIAAASVGLHHAIADAHALDGVIRFVMAFFAIWWAWMNYTWFASAYDNEDALFRVLSMVMIGGSIVIAAGIDPLFKSLDLTTVILGYVITRVPLIFLWLRAAMADATRRQTCLRYAVGIAVAQIFWISLLFMPDVSMTLFLGVFLLGVLIELAVPALAERSVNTSWHRHHIIERYGLLTIIVLGEVLLAAYIALQSVFGETTDMSLIRVAVYAVTVMAAMWWLYFSDEDHLDDTNLGRALSWGYGHFLVFGSAAAVGAGFAVMVDVVTDHARIDMQTAVQSVAIPLALYMFSLWLIRDRVILRGLASFIPLIFAGLVLVTVFVPVGFGWLTVLSIACVVIRNALARAQGLADLGDAS</sequence>
<proteinExistence type="predicted"/>
<evidence type="ECO:0000256" key="1">
    <source>
        <dbReference type="SAM" id="Phobius"/>
    </source>
</evidence>
<evidence type="ECO:0008006" key="4">
    <source>
        <dbReference type="Google" id="ProtNLM"/>
    </source>
</evidence>
<feature type="transmembrane region" description="Helical" evidence="1">
    <location>
        <begin position="239"/>
        <end position="258"/>
    </location>
</feature>
<comment type="caution">
    <text evidence="2">The sequence shown here is derived from an EMBL/GenBank/DDBJ whole genome shotgun (WGS) entry which is preliminary data.</text>
</comment>
<evidence type="ECO:0000313" key="2">
    <source>
        <dbReference type="EMBL" id="GLQ20440.1"/>
    </source>
</evidence>
<accession>A0ABQ5V0A3</accession>
<keyword evidence="1" id="KW-0812">Transmembrane</keyword>